<gene>
    <name evidence="1" type="ORF">L5515_005096</name>
</gene>
<dbReference type="AlphaFoldDB" id="A0AAE9JEE6"/>
<keyword evidence="2" id="KW-1185">Reference proteome</keyword>
<evidence type="ECO:0000313" key="1">
    <source>
        <dbReference type="EMBL" id="UMM25161.1"/>
    </source>
</evidence>
<sequence>MRSGFPILSLPHVVFRRVSKSWDIFDLIKLLELSSQDLKKAVKLTKFETQKVEVEFRKDYTVDVIVWFEGKEYTFNLIETMTEKMVTEFRQTSPLKCEIHYQRSQNQVEKICKSILDLFRKSSIDRFQFSRNIYESDFKNYSNIIVDAKSVHVSPDSVTEEELDLIFGIFQKLENLSLRNRLPKNYKGLNNRKLKFLRVPSDWNDIKDFEVERLWLPKTLWTTFEFNFYIKHWLKAPNPCLKEIHVMVMEISNIFDGLTTNAWNPCSRGKYFISEDGWKPTAIDCSGELDIVREDGLMATVTLEKSQVGFYVWHQKFPTVPKNARMQQKL</sequence>
<name>A0AAE9JEE6_CAEBR</name>
<evidence type="ECO:0008006" key="3">
    <source>
        <dbReference type="Google" id="ProtNLM"/>
    </source>
</evidence>
<organism evidence="1 2">
    <name type="scientific">Caenorhabditis briggsae</name>
    <dbReference type="NCBI Taxonomy" id="6238"/>
    <lineage>
        <taxon>Eukaryota</taxon>
        <taxon>Metazoa</taxon>
        <taxon>Ecdysozoa</taxon>
        <taxon>Nematoda</taxon>
        <taxon>Chromadorea</taxon>
        <taxon>Rhabditida</taxon>
        <taxon>Rhabditina</taxon>
        <taxon>Rhabditomorpha</taxon>
        <taxon>Rhabditoidea</taxon>
        <taxon>Rhabditidae</taxon>
        <taxon>Peloderinae</taxon>
        <taxon>Caenorhabditis</taxon>
    </lineage>
</organism>
<dbReference type="EMBL" id="CP092622">
    <property type="protein sequence ID" value="UMM25161.1"/>
    <property type="molecule type" value="Genomic_DNA"/>
</dbReference>
<proteinExistence type="predicted"/>
<evidence type="ECO:0000313" key="2">
    <source>
        <dbReference type="Proteomes" id="UP000829354"/>
    </source>
</evidence>
<dbReference type="Proteomes" id="UP000829354">
    <property type="component" value="Chromosome III"/>
</dbReference>
<protein>
    <recommendedName>
        <fullName evidence="3">F-box associated domain-containing protein</fullName>
    </recommendedName>
</protein>
<dbReference type="PANTHER" id="PTHR21503">
    <property type="entry name" value="F-BOX-CONTAINING HYPOTHETICAL PROTEIN C.ELEGANS"/>
    <property type="match status" value="1"/>
</dbReference>
<reference evidence="1 2" key="1">
    <citation type="submission" date="2022-04" db="EMBL/GenBank/DDBJ databases">
        <title>Chromosome-level reference genomes for two strains of Caenorhabditis briggsae: an improved platform for comparative genomics.</title>
        <authorList>
            <person name="Stevens L."/>
            <person name="Andersen E."/>
        </authorList>
    </citation>
    <scope>NUCLEOTIDE SEQUENCE [LARGE SCALE GENOMIC DNA]</scope>
    <source>
        <strain evidence="1">VX34</strain>
        <tissue evidence="1">Whole-organism</tissue>
    </source>
</reference>
<accession>A0AAE9JEE6</accession>
<dbReference type="PANTHER" id="PTHR21503:SF36">
    <property type="entry name" value="F-BOX ASSOCIATED DOMAIN-CONTAINING PROTEIN"/>
    <property type="match status" value="1"/>
</dbReference>